<dbReference type="AlphaFoldDB" id="Q10GC2"/>
<feature type="compositionally biased region" description="Gly residues" evidence="1">
    <location>
        <begin position="44"/>
        <end position="57"/>
    </location>
</feature>
<evidence type="ECO:0000313" key="3">
    <source>
        <dbReference type="Proteomes" id="UP000000763"/>
    </source>
</evidence>
<gene>
    <name evidence="2" type="ORF">OSJNBa0010N03.7</name>
</gene>
<reference evidence="3" key="1">
    <citation type="journal article" date="2005" name="Nature">
        <title>The map-based sequence of the rice genome.</title>
        <authorList>
            <consortium name="International rice genome sequencing project (IRGSP)"/>
            <person name="Matsumoto T."/>
            <person name="Wu J."/>
            <person name="Kanamori H."/>
            <person name="Katayose Y."/>
            <person name="Fujisawa M."/>
            <person name="Namiki N."/>
            <person name="Mizuno H."/>
            <person name="Yamamoto K."/>
            <person name="Antonio B.A."/>
            <person name="Baba T."/>
            <person name="Sakata K."/>
            <person name="Nagamura Y."/>
            <person name="Aoki H."/>
            <person name="Arikawa K."/>
            <person name="Arita K."/>
            <person name="Bito T."/>
            <person name="Chiden Y."/>
            <person name="Fujitsuka N."/>
            <person name="Fukunaka R."/>
            <person name="Hamada M."/>
            <person name="Harada C."/>
            <person name="Hayashi A."/>
            <person name="Hijishita S."/>
            <person name="Honda M."/>
            <person name="Hosokawa S."/>
            <person name="Ichikawa Y."/>
            <person name="Idonuma A."/>
            <person name="Iijima M."/>
            <person name="Ikeda M."/>
            <person name="Ikeno M."/>
            <person name="Ito K."/>
            <person name="Ito S."/>
            <person name="Ito T."/>
            <person name="Ito Y."/>
            <person name="Ito Y."/>
            <person name="Iwabuchi A."/>
            <person name="Kamiya K."/>
            <person name="Karasawa W."/>
            <person name="Kurita K."/>
            <person name="Katagiri S."/>
            <person name="Kikuta A."/>
            <person name="Kobayashi H."/>
            <person name="Kobayashi N."/>
            <person name="Machita K."/>
            <person name="Maehara T."/>
            <person name="Masukawa M."/>
            <person name="Mizubayashi T."/>
            <person name="Mukai Y."/>
            <person name="Nagasaki H."/>
            <person name="Nagata Y."/>
            <person name="Naito S."/>
            <person name="Nakashima M."/>
            <person name="Nakama Y."/>
            <person name="Nakamichi Y."/>
            <person name="Nakamura M."/>
            <person name="Meguro A."/>
            <person name="Negishi M."/>
            <person name="Ohta I."/>
            <person name="Ohta T."/>
            <person name="Okamoto M."/>
            <person name="Ono N."/>
            <person name="Saji S."/>
            <person name="Sakaguchi M."/>
            <person name="Sakai K."/>
            <person name="Shibata M."/>
            <person name="Shimokawa T."/>
            <person name="Song J."/>
            <person name="Takazaki Y."/>
            <person name="Terasawa K."/>
            <person name="Tsugane M."/>
            <person name="Tsuji K."/>
            <person name="Ueda S."/>
            <person name="Waki K."/>
            <person name="Yamagata H."/>
            <person name="Yamamoto M."/>
            <person name="Yamamoto S."/>
            <person name="Yamane H."/>
            <person name="Yoshiki S."/>
            <person name="Yoshihara R."/>
            <person name="Yukawa K."/>
            <person name="Zhong H."/>
            <person name="Yano M."/>
            <person name="Yuan Q."/>
            <person name="Ouyang S."/>
            <person name="Liu J."/>
            <person name="Jones K.M."/>
            <person name="Gansberger K."/>
            <person name="Moffat K."/>
            <person name="Hill J."/>
            <person name="Bera J."/>
            <person name="Fadrosh D."/>
            <person name="Jin S."/>
            <person name="Johri S."/>
            <person name="Kim M."/>
            <person name="Overton L."/>
            <person name="Reardon M."/>
            <person name="Tsitrin T."/>
            <person name="Vuong H."/>
            <person name="Weaver B."/>
            <person name="Ciecko A."/>
            <person name="Tallon L."/>
            <person name="Jackson J."/>
            <person name="Pai G."/>
            <person name="Aken S.V."/>
            <person name="Utterback T."/>
            <person name="Reidmuller S."/>
            <person name="Feldblyum T."/>
            <person name="Hsiao J."/>
            <person name="Zismann V."/>
            <person name="Iobst S."/>
            <person name="de Vazeille A.R."/>
            <person name="Buell C.R."/>
            <person name="Ying K."/>
            <person name="Li Y."/>
            <person name="Lu T."/>
            <person name="Huang Y."/>
            <person name="Zhao Q."/>
            <person name="Feng Q."/>
            <person name="Zhang L."/>
            <person name="Zhu J."/>
            <person name="Weng Q."/>
            <person name="Mu J."/>
            <person name="Lu Y."/>
            <person name="Fan D."/>
            <person name="Liu Y."/>
            <person name="Guan J."/>
            <person name="Zhang Y."/>
            <person name="Yu S."/>
            <person name="Liu X."/>
            <person name="Zhang Y."/>
            <person name="Hong G."/>
            <person name="Han B."/>
            <person name="Choisne N."/>
            <person name="Demange N."/>
            <person name="Orjeda G."/>
            <person name="Samain S."/>
            <person name="Cattolico L."/>
            <person name="Pelletier E."/>
            <person name="Couloux A."/>
            <person name="Segurens B."/>
            <person name="Wincker P."/>
            <person name="D'Hont A."/>
            <person name="Scarpelli C."/>
            <person name="Weissenbach J."/>
            <person name="Salanoubat M."/>
            <person name="Quetier F."/>
            <person name="Yu Y."/>
            <person name="Kim H.R."/>
            <person name="Rambo T."/>
            <person name="Currie J."/>
            <person name="Collura K."/>
            <person name="Luo M."/>
            <person name="Yang T."/>
            <person name="Ammiraju J.S.S."/>
            <person name="Engler F."/>
            <person name="Soderlund C."/>
            <person name="Wing R.A."/>
            <person name="Palmer L.E."/>
            <person name="de la Bastide M."/>
            <person name="Spiegel L."/>
            <person name="Nascimento L."/>
            <person name="Zutavern T."/>
            <person name="O'Shaughnessy A."/>
            <person name="Dike S."/>
            <person name="Dedhia N."/>
            <person name="Preston R."/>
            <person name="Balija V."/>
            <person name="McCombie W.R."/>
            <person name="Chow T."/>
            <person name="Chen H."/>
            <person name="Chung M."/>
            <person name="Chen C."/>
            <person name="Shaw J."/>
            <person name="Wu H."/>
            <person name="Hsiao K."/>
            <person name="Chao Y."/>
            <person name="Chu M."/>
            <person name="Cheng C."/>
            <person name="Hour A."/>
            <person name="Lee P."/>
            <person name="Lin S."/>
            <person name="Lin Y."/>
            <person name="Liou J."/>
            <person name="Liu S."/>
            <person name="Hsing Y."/>
            <person name="Raghuvanshi S."/>
            <person name="Mohanty A."/>
            <person name="Bharti A.K."/>
            <person name="Gaur A."/>
            <person name="Gupta V."/>
            <person name="Kumar D."/>
            <person name="Ravi V."/>
            <person name="Vij S."/>
            <person name="Kapur A."/>
            <person name="Khurana P."/>
            <person name="Khurana P."/>
            <person name="Khurana J.P."/>
            <person name="Tyagi A.K."/>
            <person name="Gaikwad K."/>
            <person name="Singh A."/>
            <person name="Dalal V."/>
            <person name="Srivastava S."/>
            <person name="Dixit A."/>
            <person name="Pal A.K."/>
            <person name="Ghazi I.A."/>
            <person name="Yadav M."/>
            <person name="Pandit A."/>
            <person name="Bhargava A."/>
            <person name="Sureshbabu K."/>
            <person name="Batra K."/>
            <person name="Sharma T.R."/>
            <person name="Mohapatra T."/>
            <person name="Singh N.K."/>
            <person name="Messing J."/>
            <person name="Nelson A.B."/>
            <person name="Fuks G."/>
            <person name="Kavchok S."/>
            <person name="Keizer G."/>
            <person name="Linton E."/>
            <person name="Llaca V."/>
            <person name="Song R."/>
            <person name="Tanyolac B."/>
            <person name="Young S."/>
            <person name="Ho-Il K."/>
            <person name="Hahn J.H."/>
            <person name="Sangsakoo G."/>
            <person name="Vanavichit A."/>
            <person name="de Mattos Luiz.A.T."/>
            <person name="Zimmer P.D."/>
            <person name="Malone G."/>
            <person name="Dellagostin O."/>
            <person name="de Oliveira A.C."/>
            <person name="Bevan M."/>
            <person name="Bancroft I."/>
            <person name="Minx P."/>
            <person name="Cordum H."/>
            <person name="Wilson R."/>
            <person name="Cheng Z."/>
            <person name="Jin W."/>
            <person name="Jiang J."/>
            <person name="Leong S.A."/>
            <person name="Iwama H."/>
            <person name="Gojobori T."/>
            <person name="Itoh T."/>
            <person name="Niimura Y."/>
            <person name="Fujii Y."/>
            <person name="Habara T."/>
            <person name="Sakai H."/>
            <person name="Sato Y."/>
            <person name="Wilson G."/>
            <person name="Kumar K."/>
            <person name="McCouch S."/>
            <person name="Juretic N."/>
            <person name="Hoen D."/>
            <person name="Wright S."/>
            <person name="Bruskiewich R."/>
            <person name="Bureau T."/>
            <person name="Miyao A."/>
            <person name="Hirochika H."/>
            <person name="Nishikawa T."/>
            <person name="Kadowaki K."/>
            <person name="Sugiura M."/>
            <person name="Burr B."/>
            <person name="Sasaki T."/>
        </authorList>
    </citation>
    <scope>NUCLEOTIDE SEQUENCE [LARGE SCALE GENOMIC DNA]</scope>
    <source>
        <strain evidence="3">cv. Nipponbare</strain>
    </source>
</reference>
<dbReference type="EMBL" id="AC145379">
    <property type="protein sequence ID" value="AAS07276.1"/>
    <property type="molecule type" value="Genomic_DNA"/>
</dbReference>
<evidence type="ECO:0000313" key="2">
    <source>
        <dbReference type="EMBL" id="AAS07276.1"/>
    </source>
</evidence>
<name>Q10GC2_ORYSJ</name>
<proteinExistence type="predicted"/>
<feature type="region of interest" description="Disordered" evidence="1">
    <location>
        <begin position="1"/>
        <end position="58"/>
    </location>
</feature>
<reference evidence="3" key="2">
    <citation type="journal article" date="2008" name="Nucleic Acids Res.">
        <title>The rice annotation project database (RAP-DB): 2008 update.</title>
        <authorList>
            <consortium name="The rice annotation project (RAP)"/>
        </authorList>
    </citation>
    <scope>GENOME REANNOTATION</scope>
    <source>
        <strain evidence="3">cv. Nipponbare</strain>
    </source>
</reference>
<sequence length="110" mass="11618">MQTIVGEGENEEGGGKAGPWAQRRWRNASEARSVVKRRQTMGGTEIGAGNEGGGDCGVGQRMGIETGTGTTMWRAWNFLQAQTSWANFKSALGWPVTSIGPLGCLAKGFG</sequence>
<accession>Q10GC2</accession>
<protein>
    <submittedName>
        <fullName evidence="2">Uncharacterized protein</fullName>
    </submittedName>
</protein>
<evidence type="ECO:0000256" key="1">
    <source>
        <dbReference type="SAM" id="MobiDB-lite"/>
    </source>
</evidence>
<dbReference type="Proteomes" id="UP000000763">
    <property type="component" value="Chromosome 3"/>
</dbReference>
<organism evidence="2 3">
    <name type="scientific">Oryza sativa subsp. japonica</name>
    <name type="common">Rice</name>
    <dbReference type="NCBI Taxonomy" id="39947"/>
    <lineage>
        <taxon>Eukaryota</taxon>
        <taxon>Viridiplantae</taxon>
        <taxon>Streptophyta</taxon>
        <taxon>Embryophyta</taxon>
        <taxon>Tracheophyta</taxon>
        <taxon>Spermatophyta</taxon>
        <taxon>Magnoliopsida</taxon>
        <taxon>Liliopsida</taxon>
        <taxon>Poales</taxon>
        <taxon>Poaceae</taxon>
        <taxon>BOP clade</taxon>
        <taxon>Oryzoideae</taxon>
        <taxon>Oryzeae</taxon>
        <taxon>Oryzinae</taxon>
        <taxon>Oryza</taxon>
        <taxon>Oryza sativa</taxon>
    </lineage>
</organism>